<dbReference type="InterPro" id="IPR008969">
    <property type="entry name" value="CarboxyPept-like_regulatory"/>
</dbReference>
<dbReference type="SUPFAM" id="SSF49373">
    <property type="entry name" value="Invasin/intimin cell-adhesion fragments"/>
    <property type="match status" value="1"/>
</dbReference>
<dbReference type="OrthoDB" id="5925106at2"/>
<keyword evidence="2" id="KW-1185">Reference proteome</keyword>
<sequence>MACGLRDCRRAPLLRRWCRARSCSRNQPPLAKASKNESAMRPTMFRFLNVLTLVLLFNTPVRAEEALIFRSSFEALPSAQIELSSRQPIPDSQTAPRPDLWVGANFSVPGPLTPGLVSLRIDASDVTESAEVTESGIRYLWPSPLALGTHQVQLRVGASTESWSFVVIDGPTLSDISPSGVLLPGQFPSHIRARFEDAGSDIATASARVLLDGVQLTDVQVTLDDPRSGTLSATLPDTLAVGEHAITIALANAAGARTEFAGAFSVDSPATYDVSTLSPLPGAISLQDSVIWQVQADSNHAVAESLRLANGDVWVPEDYAARPRVFRVPVRLAPGPNAPTATVVFDDGTTRDVSFSAVYDAAPVVFIDEPADFASFGPLVGPGGATNLTGTAARAVRVAGSLSRPVQTVTINQQLAELSADRTHFQFPTFFLHEGTNLLTVSAVDEFGRTGVAQRTLYVDQTAPILSVESPAEGAITASANVSIRGIANDAVEAQVGALEPSVRITNQSNGASVQATVSNRYFRATELPLALGLNRLDVSAEDQHGNVRHQTLTVTRIAGGTPQLAIVSGDTQRAPTDVVLAAPLVVAALTADGSPLTDANVQFDVVRGSGLIATDASVPEAQPGQLPSRHLSVQTDDQGLAQVWFRLGNEAGAFAQVIRARLDGAPEEQVFMAQAETGAAAWVLVHGASGTQYVQAGAEPVEALSALVIDGERNPIVDASVRFLIENGDAQFRSAPPHGTIGDDGRSLTVQTDKNGVASVRPTVGTDADTVRVRAQVQSNGGWFGAADFQLVVLPARDGPTAFSGVVLDHTGQPLPGVRVSIGRTAQVTTTNAAGKFRFEDQVPAGKIDLHVDGTGLQTVRSGQPLQYPGLHFEVPVIAGQENQLPHAIYLPPINVSAAATVGGDADVSLRIPGIEGFAMVVKAHSVTFPDGSHTGPLVVTPVHGDRLPMVPPGGFATFGAVAWTIQPTGTRFDPPIEVHLPNSAGLKPGETLPIVQWDHDLASFVPMGRGTVDEAGASIVSDAGSGITKAGWGGGPPPVPPNCGENPPPSCRGATCGGCPQCQVSEAQPGQQCPACRPDLAQAGKQCGSNWCHRCKSGRCGPDPVNFPTTAPAGVTEVTFTAPRVEVGFTTNKGEFHGHRNGSQPAEWDFKLDAYCNPDGLWRFKLKKAEIKSVIVRPSLPGWREYSTGDMLGFGPSAGQTQCQFYDSVERQLRYAASSHYYLGTAYHPNNNPDIVNLNAAGWNAVWVPNWDTWTEVYAHESLHYRRFKRYAAQSFAALENYISRLTQRVDRFPSKEEALNSDFVVQQFDQILNQFSRDIGDLQTNSGFGDHDPPDEFYACSMGALLPDLTALDVWRQSASCPLPSRPLGACPN</sequence>
<dbReference type="Proteomes" id="UP000241074">
    <property type="component" value="Chromosome"/>
</dbReference>
<dbReference type="EMBL" id="CP027860">
    <property type="protein sequence ID" value="AVP96153.1"/>
    <property type="molecule type" value="Genomic_DNA"/>
</dbReference>
<dbReference type="Pfam" id="PF13620">
    <property type="entry name" value="CarboxypepD_reg"/>
    <property type="match status" value="1"/>
</dbReference>
<dbReference type="InterPro" id="IPR008964">
    <property type="entry name" value="Invasin/intimin_cell_adhesion"/>
</dbReference>
<dbReference type="Gene3D" id="2.60.40.10">
    <property type="entry name" value="Immunoglobulins"/>
    <property type="match status" value="3"/>
</dbReference>
<evidence type="ECO:0000313" key="2">
    <source>
        <dbReference type="Proteomes" id="UP000241074"/>
    </source>
</evidence>
<proteinExistence type="predicted"/>
<reference evidence="1 2" key="2">
    <citation type="submission" date="2018-03" db="EMBL/GenBank/DDBJ databases">
        <authorList>
            <person name="Keele B.F."/>
        </authorList>
    </citation>
    <scope>NUCLEOTIDE SEQUENCE [LARGE SCALE GENOMIC DNA]</scope>
    <source>
        <strain evidence="1 2">D13</strain>
    </source>
</reference>
<dbReference type="InterPro" id="IPR013783">
    <property type="entry name" value="Ig-like_fold"/>
</dbReference>
<reference evidence="1 2" key="1">
    <citation type="submission" date="2018-03" db="EMBL/GenBank/DDBJ databases">
        <title>Ahniella affigens gen. nov., sp. nov., a gammaproteobacterium isolated from sandy soil near a stream.</title>
        <authorList>
            <person name="Ko Y."/>
            <person name="Kim J.-H."/>
        </authorList>
    </citation>
    <scope>NUCLEOTIDE SEQUENCE [LARGE SCALE GENOMIC DNA]</scope>
    <source>
        <strain evidence="1 2">D13</strain>
    </source>
</reference>
<dbReference type="SUPFAM" id="SSF49464">
    <property type="entry name" value="Carboxypeptidase regulatory domain-like"/>
    <property type="match status" value="1"/>
</dbReference>
<dbReference type="KEGG" id="xba:C7S18_02620"/>
<protein>
    <recommendedName>
        <fullName evidence="3">Big-1 domain-containing protein</fullName>
    </recommendedName>
</protein>
<accession>A0A2P1PMS7</accession>
<gene>
    <name evidence="1" type="ORF">C7S18_02620</name>
</gene>
<name>A0A2P1PMS7_9GAMM</name>
<evidence type="ECO:0008006" key="3">
    <source>
        <dbReference type="Google" id="ProtNLM"/>
    </source>
</evidence>
<organism evidence="1 2">
    <name type="scientific">Ahniella affigens</name>
    <dbReference type="NCBI Taxonomy" id="2021234"/>
    <lineage>
        <taxon>Bacteria</taxon>
        <taxon>Pseudomonadati</taxon>
        <taxon>Pseudomonadota</taxon>
        <taxon>Gammaproteobacteria</taxon>
        <taxon>Lysobacterales</taxon>
        <taxon>Rhodanobacteraceae</taxon>
        <taxon>Ahniella</taxon>
    </lineage>
</organism>
<evidence type="ECO:0000313" key="1">
    <source>
        <dbReference type="EMBL" id="AVP96153.1"/>
    </source>
</evidence>
<dbReference type="Gene3D" id="2.60.40.1120">
    <property type="entry name" value="Carboxypeptidase-like, regulatory domain"/>
    <property type="match status" value="1"/>
</dbReference>